<dbReference type="AlphaFoldDB" id="A0A0B7FXC9"/>
<dbReference type="EMBL" id="LN679106">
    <property type="protein sequence ID" value="CEL62561.1"/>
    <property type="molecule type" value="Genomic_DNA"/>
</dbReference>
<evidence type="ECO:0000313" key="2">
    <source>
        <dbReference type="EMBL" id="CEL62561.1"/>
    </source>
</evidence>
<dbReference type="Proteomes" id="UP000059188">
    <property type="component" value="Unassembled WGS sequence"/>
</dbReference>
<proteinExistence type="predicted"/>
<feature type="region of interest" description="Disordered" evidence="1">
    <location>
        <begin position="21"/>
        <end position="140"/>
    </location>
</feature>
<feature type="compositionally biased region" description="Polar residues" evidence="1">
    <location>
        <begin position="21"/>
        <end position="30"/>
    </location>
</feature>
<evidence type="ECO:0000313" key="3">
    <source>
        <dbReference type="Proteomes" id="UP000059188"/>
    </source>
</evidence>
<name>A0A0B7FXC9_THACB</name>
<keyword evidence="3" id="KW-1185">Reference proteome</keyword>
<protein>
    <submittedName>
        <fullName evidence="2">Uncharacterized protein</fullName>
    </submittedName>
</protein>
<evidence type="ECO:0000256" key="1">
    <source>
        <dbReference type="SAM" id="MobiDB-lite"/>
    </source>
</evidence>
<gene>
    <name evidence="2" type="ORF">RSOLAG1IB_04917</name>
</gene>
<sequence length="140" mass="15719">MTENNYKRESVAKHSNTWVESSFTVESPSTTKRRRIDDTIHDTPVARVKPKAPTWIASEFQAQASPSKPHVRPPPPRPKDPATVRIATRPTFQFTDPNPPPDPQPQKQISTKPFSIQPIPSFLPKAPTDKPVHRAVVSRS</sequence>
<dbReference type="OrthoDB" id="3215163at2759"/>
<organism evidence="2 3">
    <name type="scientific">Thanatephorus cucumeris (strain AG1-IB / isolate 7/3/14)</name>
    <name type="common">Lettuce bottom rot fungus</name>
    <name type="synonym">Rhizoctonia solani</name>
    <dbReference type="NCBI Taxonomy" id="1108050"/>
    <lineage>
        <taxon>Eukaryota</taxon>
        <taxon>Fungi</taxon>
        <taxon>Dikarya</taxon>
        <taxon>Basidiomycota</taxon>
        <taxon>Agaricomycotina</taxon>
        <taxon>Agaricomycetes</taxon>
        <taxon>Cantharellales</taxon>
        <taxon>Ceratobasidiaceae</taxon>
        <taxon>Rhizoctonia</taxon>
        <taxon>Rhizoctonia solani AG-1</taxon>
    </lineage>
</organism>
<reference evidence="2 3" key="1">
    <citation type="submission" date="2014-11" db="EMBL/GenBank/DDBJ databases">
        <authorList>
            <person name="Wibberg Daniel"/>
        </authorList>
    </citation>
    <scope>NUCLEOTIDE SEQUENCE [LARGE SCALE GENOMIC DNA]</scope>
    <source>
        <strain evidence="2">Rhizoctonia solani AG1-IB 7/3/14</strain>
    </source>
</reference>
<accession>A0A0B7FXC9</accession>